<feature type="compositionally biased region" description="Basic and acidic residues" evidence="2">
    <location>
        <begin position="441"/>
        <end position="456"/>
    </location>
</feature>
<feature type="compositionally biased region" description="Polar residues" evidence="2">
    <location>
        <begin position="427"/>
        <end position="440"/>
    </location>
</feature>
<feature type="coiled-coil region" evidence="1">
    <location>
        <begin position="272"/>
        <end position="362"/>
    </location>
</feature>
<accession>A0A074WA70</accession>
<reference evidence="3 4" key="1">
    <citation type="journal article" date="2014" name="BMC Genomics">
        <title>Genome sequencing of four Aureobasidium pullulans varieties: biotechnological potential, stress tolerance, and description of new species.</title>
        <authorList>
            <person name="Gostin Ar C."/>
            <person name="Ohm R.A."/>
            <person name="Kogej T."/>
            <person name="Sonjak S."/>
            <person name="Turk M."/>
            <person name="Zajc J."/>
            <person name="Zalar P."/>
            <person name="Grube M."/>
            <person name="Sun H."/>
            <person name="Han J."/>
            <person name="Sharma A."/>
            <person name="Chiniquy J."/>
            <person name="Ngan C.Y."/>
            <person name="Lipzen A."/>
            <person name="Barry K."/>
            <person name="Grigoriev I.V."/>
            <person name="Gunde-Cimerman N."/>
        </authorList>
    </citation>
    <scope>NUCLEOTIDE SEQUENCE [LARGE SCALE GENOMIC DNA]</scope>
    <source>
        <strain evidence="3 4">CBS 147.97</strain>
    </source>
</reference>
<feature type="region of interest" description="Disordered" evidence="2">
    <location>
        <begin position="423"/>
        <end position="456"/>
    </location>
</feature>
<sequence>MGPPESSISLISTPPATQSPQASQLINVTPLPKVTQAIVNAAPPDKALQDLNTLADALNVTLEEPQHMVLIPENEEAETIFRGVSKLWQNHTEWSLEDIRDVAEKWKLEVDRIRKALDKSKDSLKLSKQTEDIKRSEHYERVKALEAEVKKKDRLIREAETANDELISDHDKAIEEKQEKLAELEAKLEEERQRVKDIKENYNSHIEYTQRSDHQDSLEGEFLEAFRSARFQPPENTGSLVGYLNQALDALVSCQTKLKDESSKLSLYKQWYAVLSDSNESLQKTIDKLTESEDKTKDKARVSAAKVEEQERRIADQATEIRNLQSKVKTSTRVQKDVEVQNDALRKLVKTANKERDKMQSRVKDNASLKAEFESIRIMLKLPQDYLREKLTSLTALEREVSTKLENSQDRYKPLKTLADSHAAETKNLNQKSTTQQMDTTRLETEAEPHSQHTARLRRDMDSLKDRLEEAEEARKLVQADLDSIHQHESAVIKDLRAKLDKALETSADLQTALDKSRDVNQKLDAQHNKFKAQIMEAIGARYSNTPWDYNIVRDANDLRILVDDIRNTLEIDEDVDICEHIKKNLYTRKEVDAFVNSALEPAREALSLAHDGDVEDAVYSIISEQSILSDLLSHIALSDDTEEGDSARVSKVKTVLETIKLLQNAIGDKEGTQAYVDEVRKSKVSDKALTKINTALDGIPGESAIAKIKYLKDLRLELQAVCKALNVSDLSAADRTIKLLKADHTKMSDIRKELTLSPDEQVLETITRLKKERDEINTAFTSLSQSVEGLSAVQIVTSLIPELLLAIKHFITHGASLTQLSPRLSRRLLATYNWDAHDHTPLPQTDLSWELITGTSASPDSCSQIISRLRLLLFSETPVPLPIIQALLNTFEQCVGGDLVRLVELLEVYWSDGPLHVDAVHAFATARMIEFIVRGVSNRDHGATQVYRMIALWTTIYPLRDPLLTAYSRWFQSLLGTPSTMPRLLQVLYEEAIVQIMREPGTSRIFYCNVLPGYHLIADGNRLHLFEEDSLEIDGRTRLISFPDDRIAPFMTNLPHERLNPVIRRYMRSLWVRTTFKRIW</sequence>
<name>A0A074WA70_9PEZI</name>
<gene>
    <name evidence="3" type="ORF">M436DRAFT_86375</name>
</gene>
<dbReference type="STRING" id="1043004.A0A074WA70"/>
<dbReference type="RefSeq" id="XP_013422688.1">
    <property type="nucleotide sequence ID" value="XM_013567234.1"/>
</dbReference>
<dbReference type="EMBL" id="KL584729">
    <property type="protein sequence ID" value="KEQ68494.1"/>
    <property type="molecule type" value="Genomic_DNA"/>
</dbReference>
<organism evidence="3 4">
    <name type="scientific">Aureobasidium namibiae CBS 147.97</name>
    <dbReference type="NCBI Taxonomy" id="1043004"/>
    <lineage>
        <taxon>Eukaryota</taxon>
        <taxon>Fungi</taxon>
        <taxon>Dikarya</taxon>
        <taxon>Ascomycota</taxon>
        <taxon>Pezizomycotina</taxon>
        <taxon>Dothideomycetes</taxon>
        <taxon>Dothideomycetidae</taxon>
        <taxon>Dothideales</taxon>
        <taxon>Saccotheciaceae</taxon>
        <taxon>Aureobasidium</taxon>
    </lineage>
</organism>
<evidence type="ECO:0000256" key="1">
    <source>
        <dbReference type="SAM" id="Coils"/>
    </source>
</evidence>
<evidence type="ECO:0000256" key="2">
    <source>
        <dbReference type="SAM" id="MobiDB-lite"/>
    </source>
</evidence>
<dbReference type="AlphaFoldDB" id="A0A074WA70"/>
<evidence type="ECO:0000313" key="3">
    <source>
        <dbReference type="EMBL" id="KEQ68494.1"/>
    </source>
</evidence>
<dbReference type="Proteomes" id="UP000027730">
    <property type="component" value="Unassembled WGS sequence"/>
</dbReference>
<dbReference type="HOGENOM" id="CLU_286038_0_0_1"/>
<dbReference type="GeneID" id="25417706"/>
<evidence type="ECO:0000313" key="4">
    <source>
        <dbReference type="Proteomes" id="UP000027730"/>
    </source>
</evidence>
<feature type="region of interest" description="Disordered" evidence="2">
    <location>
        <begin position="1"/>
        <end position="20"/>
    </location>
</feature>
<proteinExistence type="predicted"/>
<feature type="coiled-coil region" evidence="1">
    <location>
        <begin position="142"/>
        <end position="205"/>
    </location>
</feature>
<protein>
    <submittedName>
        <fullName evidence="3">Uncharacterized protein</fullName>
    </submittedName>
</protein>
<keyword evidence="1" id="KW-0175">Coiled coil</keyword>
<keyword evidence="4" id="KW-1185">Reference proteome</keyword>